<keyword evidence="1" id="KW-0732">Signal</keyword>
<proteinExistence type="predicted"/>
<sequence length="56" mass="6321">MMEHFAASLKIVIKIGTLLAPLSSLYVVQCNNYTVWQGCFNSFISVRLKSHCCQIL</sequence>
<accession>A0A0E9WBD6</accession>
<reference evidence="2" key="1">
    <citation type="submission" date="2014-11" db="EMBL/GenBank/DDBJ databases">
        <authorList>
            <person name="Amaro Gonzalez C."/>
        </authorList>
    </citation>
    <scope>NUCLEOTIDE SEQUENCE</scope>
</reference>
<evidence type="ECO:0000256" key="1">
    <source>
        <dbReference type="SAM" id="SignalP"/>
    </source>
</evidence>
<protein>
    <submittedName>
        <fullName evidence="2">Uncharacterized protein</fullName>
    </submittedName>
</protein>
<feature type="signal peptide" evidence="1">
    <location>
        <begin position="1"/>
        <end position="30"/>
    </location>
</feature>
<dbReference type="EMBL" id="GBXM01021712">
    <property type="protein sequence ID" value="JAH86865.1"/>
    <property type="molecule type" value="Transcribed_RNA"/>
</dbReference>
<name>A0A0E9WBD6_ANGAN</name>
<evidence type="ECO:0000313" key="2">
    <source>
        <dbReference type="EMBL" id="JAH86865.1"/>
    </source>
</evidence>
<organism evidence="2">
    <name type="scientific">Anguilla anguilla</name>
    <name type="common">European freshwater eel</name>
    <name type="synonym">Muraena anguilla</name>
    <dbReference type="NCBI Taxonomy" id="7936"/>
    <lineage>
        <taxon>Eukaryota</taxon>
        <taxon>Metazoa</taxon>
        <taxon>Chordata</taxon>
        <taxon>Craniata</taxon>
        <taxon>Vertebrata</taxon>
        <taxon>Euteleostomi</taxon>
        <taxon>Actinopterygii</taxon>
        <taxon>Neopterygii</taxon>
        <taxon>Teleostei</taxon>
        <taxon>Anguilliformes</taxon>
        <taxon>Anguillidae</taxon>
        <taxon>Anguilla</taxon>
    </lineage>
</organism>
<feature type="chain" id="PRO_5005435306" evidence="1">
    <location>
        <begin position="31"/>
        <end position="56"/>
    </location>
</feature>
<reference evidence="2" key="2">
    <citation type="journal article" date="2015" name="Fish Shellfish Immunol.">
        <title>Early steps in the European eel (Anguilla anguilla)-Vibrio vulnificus interaction in the gills: Role of the RtxA13 toxin.</title>
        <authorList>
            <person name="Callol A."/>
            <person name="Pajuelo D."/>
            <person name="Ebbesson L."/>
            <person name="Teles M."/>
            <person name="MacKenzie S."/>
            <person name="Amaro C."/>
        </authorList>
    </citation>
    <scope>NUCLEOTIDE SEQUENCE</scope>
</reference>
<dbReference type="AlphaFoldDB" id="A0A0E9WBD6"/>